<dbReference type="PANTHER" id="PTHR42996:SF1">
    <property type="entry name" value="PHOSPHATE-BINDING PROTEIN PSTS"/>
    <property type="match status" value="1"/>
</dbReference>
<evidence type="ECO:0000256" key="5">
    <source>
        <dbReference type="ARBA" id="ARBA00022592"/>
    </source>
</evidence>
<accession>A0A5B8V104</accession>
<comment type="function">
    <text evidence="1">Part of the ABC transporter complex PstSACB involved in phosphate import.</text>
</comment>
<keyword evidence="10" id="KW-1185">Reference proteome</keyword>
<dbReference type="PANTHER" id="PTHR42996">
    <property type="entry name" value="PHOSPHATE-BINDING PROTEIN PSTS"/>
    <property type="match status" value="1"/>
</dbReference>
<name>A0A5B8V104_9SPHI</name>
<feature type="domain" description="PBP" evidence="8">
    <location>
        <begin position="24"/>
        <end position="287"/>
    </location>
</feature>
<reference evidence="9 10" key="1">
    <citation type="journal article" date="2017" name="Curr. Microbiol.">
        <title>Mucilaginibacter ginsenosidivorans sp. nov., Isolated from Soil of Ginseng Field.</title>
        <authorList>
            <person name="Kim M.M."/>
            <person name="Siddiqi M.Z."/>
            <person name="Im W.T."/>
        </authorList>
    </citation>
    <scope>NUCLEOTIDE SEQUENCE [LARGE SCALE GENOMIC DNA]</scope>
    <source>
        <strain evidence="9 10">Gsoil 3017</strain>
    </source>
</reference>
<dbReference type="AlphaFoldDB" id="A0A5B8V104"/>
<evidence type="ECO:0000259" key="8">
    <source>
        <dbReference type="Pfam" id="PF12849"/>
    </source>
</evidence>
<evidence type="ECO:0000256" key="1">
    <source>
        <dbReference type="ARBA" id="ARBA00002841"/>
    </source>
</evidence>
<evidence type="ECO:0000313" key="9">
    <source>
        <dbReference type="EMBL" id="QEC65130.1"/>
    </source>
</evidence>
<evidence type="ECO:0000256" key="6">
    <source>
        <dbReference type="PIRNR" id="PIRNR002756"/>
    </source>
</evidence>
<protein>
    <recommendedName>
        <fullName evidence="6">Phosphate-binding protein</fullName>
    </recommendedName>
</protein>
<evidence type="ECO:0000256" key="4">
    <source>
        <dbReference type="ARBA" id="ARBA00022448"/>
    </source>
</evidence>
<evidence type="ECO:0000256" key="3">
    <source>
        <dbReference type="ARBA" id="ARBA00011529"/>
    </source>
</evidence>
<dbReference type="GO" id="GO:0035435">
    <property type="term" value="P:phosphate ion transmembrane transport"/>
    <property type="evidence" value="ECO:0007669"/>
    <property type="project" value="InterPro"/>
</dbReference>
<sequence>MKVIKSLTLAVAVLAASTLSVKAQDNTLLGAGSTFVYPLFSKIFSKYTASKVNYQSIGSGGGILQLTNKTVDFGDSDAPLNADQTAKMSAPVLHIPMTSGAVVVTYNIPGVTAHLNLSGKDLADIFLGKITNWNSPEVKDANPGVKIPDMPIVVIHRSDGSGTSFIFTDFLTKVNPDWASKVGKASAVNWPAGLGAKGSEGVAGLVKQTPGGITYVELAYAKQNNMTFANIQNKSGKYIAPTIEATTLASNVTIPDDSKVSITNTDNPKGYPIASFTWALIYKEQNYGGRSKARATELLKLLWYNVHQGQAECAPLNYAPLSKSAVKAAEKILKSATYDGKAIL</sequence>
<dbReference type="GO" id="GO:0042301">
    <property type="term" value="F:phosphate ion binding"/>
    <property type="evidence" value="ECO:0007669"/>
    <property type="project" value="InterPro"/>
</dbReference>
<keyword evidence="5 6" id="KW-0592">Phosphate transport</keyword>
<feature type="chain" id="PRO_5022730678" description="Phosphate-binding protein" evidence="7">
    <location>
        <begin position="24"/>
        <end position="344"/>
    </location>
</feature>
<dbReference type="KEGG" id="mgin:FRZ54_22010"/>
<dbReference type="SUPFAM" id="SSF53850">
    <property type="entry name" value="Periplasmic binding protein-like II"/>
    <property type="match status" value="1"/>
</dbReference>
<gene>
    <name evidence="9" type="primary">pstS</name>
    <name evidence="9" type="ORF">FRZ54_22010</name>
</gene>
<comment type="subunit">
    <text evidence="3">The complex is composed of two ATP-binding proteins (PstB), two transmembrane proteins (PstC and PstA) and a solute-binding protein (PstS).</text>
</comment>
<proteinExistence type="inferred from homology"/>
<comment type="similarity">
    <text evidence="2 6">Belongs to the PstS family.</text>
</comment>
<evidence type="ECO:0000313" key="10">
    <source>
        <dbReference type="Proteomes" id="UP000321479"/>
    </source>
</evidence>
<dbReference type="Proteomes" id="UP000321479">
    <property type="component" value="Chromosome"/>
</dbReference>
<dbReference type="EMBL" id="CP042436">
    <property type="protein sequence ID" value="QEC65130.1"/>
    <property type="molecule type" value="Genomic_DNA"/>
</dbReference>
<dbReference type="NCBIfam" id="TIGR00975">
    <property type="entry name" value="3a0107s03"/>
    <property type="match status" value="1"/>
</dbReference>
<feature type="signal peptide" evidence="7">
    <location>
        <begin position="1"/>
        <end position="23"/>
    </location>
</feature>
<keyword evidence="7" id="KW-0732">Signal</keyword>
<dbReference type="InterPro" id="IPR005673">
    <property type="entry name" value="ABC_phos-bd_PstS"/>
</dbReference>
<dbReference type="PIRSF" id="PIRSF002756">
    <property type="entry name" value="PstS"/>
    <property type="match status" value="1"/>
</dbReference>
<dbReference type="RefSeq" id="WP_147033961.1">
    <property type="nucleotide sequence ID" value="NZ_CP042436.1"/>
</dbReference>
<dbReference type="CDD" id="cd13565">
    <property type="entry name" value="PBP2_PstS"/>
    <property type="match status" value="1"/>
</dbReference>
<organism evidence="9 10">
    <name type="scientific">Mucilaginibacter ginsenosidivorans</name>
    <dbReference type="NCBI Taxonomy" id="398053"/>
    <lineage>
        <taxon>Bacteria</taxon>
        <taxon>Pseudomonadati</taxon>
        <taxon>Bacteroidota</taxon>
        <taxon>Sphingobacteriia</taxon>
        <taxon>Sphingobacteriales</taxon>
        <taxon>Sphingobacteriaceae</taxon>
        <taxon>Mucilaginibacter</taxon>
    </lineage>
</organism>
<dbReference type="GO" id="GO:0043190">
    <property type="term" value="C:ATP-binding cassette (ABC) transporter complex"/>
    <property type="evidence" value="ECO:0007669"/>
    <property type="project" value="InterPro"/>
</dbReference>
<dbReference type="OrthoDB" id="9783488at2"/>
<dbReference type="Pfam" id="PF12849">
    <property type="entry name" value="PBP_like_2"/>
    <property type="match status" value="1"/>
</dbReference>
<dbReference type="Gene3D" id="3.40.190.10">
    <property type="entry name" value="Periplasmic binding protein-like II"/>
    <property type="match status" value="2"/>
</dbReference>
<keyword evidence="4 6" id="KW-0813">Transport</keyword>
<evidence type="ECO:0000256" key="7">
    <source>
        <dbReference type="SAM" id="SignalP"/>
    </source>
</evidence>
<dbReference type="InterPro" id="IPR024370">
    <property type="entry name" value="PBP_domain"/>
</dbReference>
<evidence type="ECO:0000256" key="2">
    <source>
        <dbReference type="ARBA" id="ARBA00008725"/>
    </source>
</evidence>
<dbReference type="InterPro" id="IPR050962">
    <property type="entry name" value="Phosphate-bind_PstS"/>
</dbReference>